<sequence>MDSSIVPIWFNTDYIQDALRSYLRDGAIKVVSYKASPASARGDNYVCILSRISVEYKSNSSKDIQSGSYILKATLNSESSCKVKAAFDSYGTYDHEIEMYHTQFPKIRDVLNKIGYCKDLVPKTVKIDHEHQSIFLEDLSAMGYKMANVRAGLDEIHAKVILKKLAEWHAASAVANAGRPGTFRNCDRGIFNKHSKAFDSYFNLNFEACARVVSSWEGYEAYGGKMIKLLPHFTEYGVRVMEPKDHHFNVLTHGDFWCNNAMFKYNESNQPVDVILFDLQFSIWASPTIDLHYFFHTSLMDDLRFNNTEEFVYYYYQNLRETLQVLKFSGKIPTLHQIWVQYVETAFYCIYSAVIAQPSMINEETEDASLNCLMKNDERSRRLRNAMFNNARIRRNLQRWLPVFDRRGLLDLQA</sequence>
<dbReference type="InterPro" id="IPR011009">
    <property type="entry name" value="Kinase-like_dom_sf"/>
</dbReference>
<evidence type="ECO:0000313" key="3">
    <source>
        <dbReference type="Proteomes" id="UP000594454"/>
    </source>
</evidence>
<dbReference type="InterPro" id="IPR015897">
    <property type="entry name" value="CHK_kinase-like"/>
</dbReference>
<dbReference type="InterPro" id="IPR004119">
    <property type="entry name" value="EcKL"/>
</dbReference>
<feature type="domain" description="CHK kinase-like" evidence="1">
    <location>
        <begin position="134"/>
        <end position="325"/>
    </location>
</feature>
<dbReference type="SUPFAM" id="SSF56112">
    <property type="entry name" value="Protein kinase-like (PK-like)"/>
    <property type="match status" value="1"/>
</dbReference>
<dbReference type="InParanoid" id="A0A7R8V6M3"/>
<dbReference type="Gene3D" id="3.90.1200.10">
    <property type="match status" value="1"/>
</dbReference>
<keyword evidence="3" id="KW-1185">Reference proteome</keyword>
<dbReference type="OrthoDB" id="411145at2759"/>
<dbReference type="EMBL" id="LR899014">
    <property type="protein sequence ID" value="CAD7093803.1"/>
    <property type="molecule type" value="Genomic_DNA"/>
</dbReference>
<dbReference type="Proteomes" id="UP000594454">
    <property type="component" value="Chromosome 6"/>
</dbReference>
<proteinExistence type="predicted"/>
<dbReference type="SMART" id="SM00587">
    <property type="entry name" value="CHK"/>
    <property type="match status" value="1"/>
</dbReference>
<dbReference type="OMA" id="MVAHRIT"/>
<reference evidence="2 3" key="1">
    <citation type="submission" date="2020-11" db="EMBL/GenBank/DDBJ databases">
        <authorList>
            <person name="Wallbank WR R."/>
            <person name="Pardo Diaz C."/>
            <person name="Kozak K."/>
            <person name="Martin S."/>
            <person name="Jiggins C."/>
            <person name="Moest M."/>
            <person name="Warren A I."/>
            <person name="Generalovic N T."/>
            <person name="Byers J.R.P. K."/>
            <person name="Montejo-Kovacevich G."/>
            <person name="Yen C E."/>
        </authorList>
    </citation>
    <scope>NUCLEOTIDE SEQUENCE [LARGE SCALE GENOMIC DNA]</scope>
</reference>
<protein>
    <recommendedName>
        <fullName evidence="1">CHK kinase-like domain-containing protein</fullName>
    </recommendedName>
</protein>
<dbReference type="PANTHER" id="PTHR11012">
    <property type="entry name" value="PROTEIN KINASE-LIKE DOMAIN-CONTAINING"/>
    <property type="match status" value="1"/>
</dbReference>
<gene>
    <name evidence="2" type="ORF">HERILL_LOCUS16066</name>
</gene>
<dbReference type="Pfam" id="PF02958">
    <property type="entry name" value="EcKL"/>
    <property type="match status" value="1"/>
</dbReference>
<organism evidence="2 3">
    <name type="scientific">Hermetia illucens</name>
    <name type="common">Black soldier fly</name>
    <dbReference type="NCBI Taxonomy" id="343691"/>
    <lineage>
        <taxon>Eukaryota</taxon>
        <taxon>Metazoa</taxon>
        <taxon>Ecdysozoa</taxon>
        <taxon>Arthropoda</taxon>
        <taxon>Hexapoda</taxon>
        <taxon>Insecta</taxon>
        <taxon>Pterygota</taxon>
        <taxon>Neoptera</taxon>
        <taxon>Endopterygota</taxon>
        <taxon>Diptera</taxon>
        <taxon>Brachycera</taxon>
        <taxon>Stratiomyomorpha</taxon>
        <taxon>Stratiomyidae</taxon>
        <taxon>Hermetiinae</taxon>
        <taxon>Hermetia</taxon>
    </lineage>
</organism>
<evidence type="ECO:0000313" key="2">
    <source>
        <dbReference type="EMBL" id="CAD7093803.1"/>
    </source>
</evidence>
<dbReference type="PANTHER" id="PTHR11012:SF13">
    <property type="entry name" value="CHK KINASE-LIKE DOMAIN-CONTAINING PROTEIN-RELATED"/>
    <property type="match status" value="1"/>
</dbReference>
<accession>A0A7R8V6M3</accession>
<dbReference type="AlphaFoldDB" id="A0A7R8V6M3"/>
<evidence type="ECO:0000259" key="1">
    <source>
        <dbReference type="SMART" id="SM00587"/>
    </source>
</evidence>
<name>A0A7R8V6M3_HERIL</name>